<keyword evidence="4" id="KW-1185">Reference proteome</keyword>
<dbReference type="InterPro" id="IPR036869">
    <property type="entry name" value="J_dom_sf"/>
</dbReference>
<protein>
    <recommendedName>
        <fullName evidence="5">J domain-containing protein</fullName>
    </recommendedName>
</protein>
<feature type="coiled-coil region" evidence="1">
    <location>
        <begin position="216"/>
        <end position="244"/>
    </location>
</feature>
<dbReference type="InParanoid" id="A0A1Y2BHS6"/>
<evidence type="ECO:0000256" key="1">
    <source>
        <dbReference type="SAM" id="Coils"/>
    </source>
</evidence>
<evidence type="ECO:0000313" key="3">
    <source>
        <dbReference type="EMBL" id="ORY34342.1"/>
    </source>
</evidence>
<gene>
    <name evidence="3" type="ORF">BCR39DRAFT_196975</name>
</gene>
<proteinExistence type="predicted"/>
<sequence>MEFRTHFRKPPSKRHPIAQDISLPDERFFKHVEDIFERQKRRGPVSWDDSFIFPLSSKINVDSDGKHATGEQYVEIMSTGFKQIAVTNGFERRSYNRSVTVNPFNQVAPRRYFEPPKQIPRLLVERHRQTKARDIKSKPRKEPKQPSVIQNLSAEPVETRTRPHRHNSQRDSPGRESSTRREATSNTVIRLPGISPANSSSKLPELQQAITLQRTISEERESILEQEEIRRRKEKERIQQAMARTVNRLSRRNQMPSQAPPPIRVIVKDPVGYYRQLGLVPRGDFVNVGRAVDVDELIKKAWRETAAKKHPDMEGGSHASFLALSKAFRSVRTCEFFFSTAQHISLYSPVDGRIKYNRGHGIDHLNYQP</sequence>
<reference evidence="3 4" key="1">
    <citation type="submission" date="2016-07" db="EMBL/GenBank/DDBJ databases">
        <title>Pervasive Adenine N6-methylation of Active Genes in Fungi.</title>
        <authorList>
            <consortium name="DOE Joint Genome Institute"/>
            <person name="Mondo S.J."/>
            <person name="Dannebaum R.O."/>
            <person name="Kuo R.C."/>
            <person name="Labutti K."/>
            <person name="Haridas S."/>
            <person name="Kuo A."/>
            <person name="Salamov A."/>
            <person name="Ahrendt S.R."/>
            <person name="Lipzen A."/>
            <person name="Sullivan W."/>
            <person name="Andreopoulos W.B."/>
            <person name="Clum A."/>
            <person name="Lindquist E."/>
            <person name="Daum C."/>
            <person name="Ramamoorthy G.K."/>
            <person name="Gryganskyi A."/>
            <person name="Culley D."/>
            <person name="Magnuson J.K."/>
            <person name="James T.Y."/>
            <person name="O'Malley M.A."/>
            <person name="Stajich J.E."/>
            <person name="Spatafora J.W."/>
            <person name="Visel A."/>
            <person name="Grigoriev I.V."/>
        </authorList>
    </citation>
    <scope>NUCLEOTIDE SEQUENCE [LARGE SCALE GENOMIC DNA]</scope>
    <source>
        <strain evidence="3 4">68-887.2</strain>
    </source>
</reference>
<feature type="compositionally biased region" description="Basic and acidic residues" evidence="2">
    <location>
        <begin position="123"/>
        <end position="144"/>
    </location>
</feature>
<dbReference type="EMBL" id="MCFC01000003">
    <property type="protein sequence ID" value="ORY34342.1"/>
    <property type="molecule type" value="Genomic_DNA"/>
</dbReference>
<accession>A0A1Y2BHS6</accession>
<feature type="compositionally biased region" description="Polar residues" evidence="2">
    <location>
        <begin position="196"/>
        <end position="205"/>
    </location>
</feature>
<dbReference type="Proteomes" id="UP000193986">
    <property type="component" value="Unassembled WGS sequence"/>
</dbReference>
<dbReference type="AlphaFoldDB" id="A0A1Y2BHS6"/>
<dbReference type="SUPFAM" id="SSF46565">
    <property type="entry name" value="Chaperone J-domain"/>
    <property type="match status" value="1"/>
</dbReference>
<feature type="region of interest" description="Disordered" evidence="2">
    <location>
        <begin position="118"/>
        <end position="205"/>
    </location>
</feature>
<comment type="caution">
    <text evidence="3">The sequence shown here is derived from an EMBL/GenBank/DDBJ whole genome shotgun (WGS) entry which is preliminary data.</text>
</comment>
<evidence type="ECO:0000256" key="2">
    <source>
        <dbReference type="SAM" id="MobiDB-lite"/>
    </source>
</evidence>
<organism evidence="3 4">
    <name type="scientific">Naematelia encephala</name>
    <dbReference type="NCBI Taxonomy" id="71784"/>
    <lineage>
        <taxon>Eukaryota</taxon>
        <taxon>Fungi</taxon>
        <taxon>Dikarya</taxon>
        <taxon>Basidiomycota</taxon>
        <taxon>Agaricomycotina</taxon>
        <taxon>Tremellomycetes</taxon>
        <taxon>Tremellales</taxon>
        <taxon>Naemateliaceae</taxon>
        <taxon>Naematelia</taxon>
    </lineage>
</organism>
<feature type="compositionally biased region" description="Basic and acidic residues" evidence="2">
    <location>
        <begin position="168"/>
        <end position="183"/>
    </location>
</feature>
<evidence type="ECO:0008006" key="5">
    <source>
        <dbReference type="Google" id="ProtNLM"/>
    </source>
</evidence>
<evidence type="ECO:0000313" key="4">
    <source>
        <dbReference type="Proteomes" id="UP000193986"/>
    </source>
</evidence>
<name>A0A1Y2BHS6_9TREE</name>
<keyword evidence="1" id="KW-0175">Coiled coil</keyword>